<dbReference type="Proteomes" id="UP001549047">
    <property type="component" value="Unassembled WGS sequence"/>
</dbReference>
<dbReference type="InterPro" id="IPR037053">
    <property type="entry name" value="Phage_tail_collar_dom_sf"/>
</dbReference>
<accession>A0ABV2J6A7</accession>
<dbReference type="EMBL" id="JBEPMB010000018">
    <property type="protein sequence ID" value="MET3616307.1"/>
    <property type="molecule type" value="Genomic_DNA"/>
</dbReference>
<feature type="chain" id="PRO_5046789806" description="Phage tail collar domain-containing protein" evidence="1">
    <location>
        <begin position="19"/>
        <end position="140"/>
    </location>
</feature>
<dbReference type="SUPFAM" id="SSF88874">
    <property type="entry name" value="Receptor-binding domain of short tail fibre protein gp12"/>
    <property type="match status" value="1"/>
</dbReference>
<feature type="domain" description="Phage tail collar" evidence="2">
    <location>
        <begin position="82"/>
        <end position="126"/>
    </location>
</feature>
<dbReference type="InterPro" id="IPR011083">
    <property type="entry name" value="Phage_tail_collar_dom"/>
</dbReference>
<organism evidence="3 4">
    <name type="scientific">Rhizobium aquaticum</name>
    <dbReference type="NCBI Taxonomy" id="1549636"/>
    <lineage>
        <taxon>Bacteria</taxon>
        <taxon>Pseudomonadati</taxon>
        <taxon>Pseudomonadota</taxon>
        <taxon>Alphaproteobacteria</taxon>
        <taxon>Hyphomicrobiales</taxon>
        <taxon>Rhizobiaceae</taxon>
        <taxon>Rhizobium/Agrobacterium group</taxon>
        <taxon>Rhizobium</taxon>
    </lineage>
</organism>
<gene>
    <name evidence="3" type="ORF">ABID16_004656</name>
</gene>
<dbReference type="Pfam" id="PF07484">
    <property type="entry name" value="Collar"/>
    <property type="match status" value="1"/>
</dbReference>
<sequence>MNYRLLALLLIVPAAAFAASPAADGSDNTITGPAKVTGPLFGESVHGGWIATTGDAVAGARDDRIMTPKATRAALDVAIPTGTVFMFAGAVPPQGWLALNGQTVSAKEHPELVQRLGNGSASVTLPVMAAPKGFIAAVKG</sequence>
<evidence type="ECO:0000259" key="2">
    <source>
        <dbReference type="Pfam" id="PF07484"/>
    </source>
</evidence>
<keyword evidence="4" id="KW-1185">Reference proteome</keyword>
<protein>
    <recommendedName>
        <fullName evidence="2">Phage tail collar domain-containing protein</fullName>
    </recommendedName>
</protein>
<proteinExistence type="predicted"/>
<evidence type="ECO:0000313" key="3">
    <source>
        <dbReference type="EMBL" id="MET3616307.1"/>
    </source>
</evidence>
<dbReference type="Gene3D" id="3.90.1340.10">
    <property type="entry name" value="Phage tail collar domain"/>
    <property type="match status" value="1"/>
</dbReference>
<feature type="signal peptide" evidence="1">
    <location>
        <begin position="1"/>
        <end position="18"/>
    </location>
</feature>
<evidence type="ECO:0000313" key="4">
    <source>
        <dbReference type="Proteomes" id="UP001549047"/>
    </source>
</evidence>
<reference evidence="3 4" key="1">
    <citation type="submission" date="2024-06" db="EMBL/GenBank/DDBJ databases">
        <title>Genomic Encyclopedia of Type Strains, Phase IV (KMG-IV): sequencing the most valuable type-strain genomes for metagenomic binning, comparative biology and taxonomic classification.</title>
        <authorList>
            <person name="Goeker M."/>
        </authorList>
    </citation>
    <scope>NUCLEOTIDE SEQUENCE [LARGE SCALE GENOMIC DNA]</scope>
    <source>
        <strain evidence="3 4">DSM 29780</strain>
    </source>
</reference>
<keyword evidence="1" id="KW-0732">Signal</keyword>
<comment type="caution">
    <text evidence="3">The sequence shown here is derived from an EMBL/GenBank/DDBJ whole genome shotgun (WGS) entry which is preliminary data.</text>
</comment>
<evidence type="ECO:0000256" key="1">
    <source>
        <dbReference type="SAM" id="SignalP"/>
    </source>
</evidence>
<name>A0ABV2J6A7_9HYPH</name>
<dbReference type="RefSeq" id="WP_354558757.1">
    <property type="nucleotide sequence ID" value="NZ_JBEPMB010000018.1"/>
</dbReference>